<dbReference type="Gene3D" id="1.25.40.20">
    <property type="entry name" value="Ankyrin repeat-containing domain"/>
    <property type="match status" value="1"/>
</dbReference>
<organism evidence="3 4">
    <name type="scientific">Arcobacter roscoffensis</name>
    <dbReference type="NCBI Taxonomy" id="2961520"/>
    <lineage>
        <taxon>Bacteria</taxon>
        <taxon>Pseudomonadati</taxon>
        <taxon>Campylobacterota</taxon>
        <taxon>Epsilonproteobacteria</taxon>
        <taxon>Campylobacterales</taxon>
        <taxon>Arcobacteraceae</taxon>
        <taxon>Arcobacter</taxon>
    </lineage>
</organism>
<keyword evidence="2" id="KW-0040">ANK repeat</keyword>
<evidence type="ECO:0000313" key="4">
    <source>
        <dbReference type="Proteomes" id="UP001060012"/>
    </source>
</evidence>
<dbReference type="PANTHER" id="PTHR24198">
    <property type="entry name" value="ANKYRIN REPEAT AND PROTEIN KINASE DOMAIN-CONTAINING PROTEIN"/>
    <property type="match status" value="1"/>
</dbReference>
<dbReference type="PANTHER" id="PTHR24198:SF165">
    <property type="entry name" value="ANKYRIN REPEAT-CONTAINING PROTEIN-RELATED"/>
    <property type="match status" value="1"/>
</dbReference>
<evidence type="ECO:0000313" key="3">
    <source>
        <dbReference type="EMBL" id="UTJ05496.1"/>
    </source>
</evidence>
<dbReference type="InterPro" id="IPR036770">
    <property type="entry name" value="Ankyrin_rpt-contain_sf"/>
</dbReference>
<reference evidence="3" key="1">
    <citation type="submission" date="2022-07" db="EMBL/GenBank/DDBJ databases">
        <title>Arcobacter roscoffensis sp. nov., a marine bacterium isolated from coastal seawater collected from Roscoff, France.</title>
        <authorList>
            <person name="Pascual J."/>
            <person name="Lepeaux C."/>
            <person name="Methner A."/>
            <person name="Overmann J."/>
        </authorList>
    </citation>
    <scope>NUCLEOTIDE SEQUENCE</scope>
    <source>
        <strain evidence="3">ARW1-2F2</strain>
    </source>
</reference>
<protein>
    <submittedName>
        <fullName evidence="3">Ankyrin repeat domain-containing protein</fullName>
    </submittedName>
</protein>
<dbReference type="SUPFAM" id="SSF48403">
    <property type="entry name" value="Ankyrin repeat"/>
    <property type="match status" value="1"/>
</dbReference>
<evidence type="ECO:0000256" key="1">
    <source>
        <dbReference type="ARBA" id="ARBA00022737"/>
    </source>
</evidence>
<keyword evidence="4" id="KW-1185">Reference proteome</keyword>
<dbReference type="RefSeq" id="WP_254575677.1">
    <property type="nucleotide sequence ID" value="NZ_CP100595.1"/>
</dbReference>
<dbReference type="Pfam" id="PF12796">
    <property type="entry name" value="Ank_2"/>
    <property type="match status" value="1"/>
</dbReference>
<evidence type="ECO:0000256" key="2">
    <source>
        <dbReference type="ARBA" id="ARBA00023043"/>
    </source>
</evidence>
<dbReference type="InterPro" id="IPR002110">
    <property type="entry name" value="Ankyrin_rpt"/>
</dbReference>
<keyword evidence="1" id="KW-0677">Repeat</keyword>
<dbReference type="Pfam" id="PF13637">
    <property type="entry name" value="Ank_4"/>
    <property type="match status" value="1"/>
</dbReference>
<gene>
    <name evidence="3" type="ORF">NJU99_09485</name>
</gene>
<accession>A0ABY5E195</accession>
<name>A0ABY5E195_9BACT</name>
<sequence>MSNNILINKDFSNILCNELFSAISKGKQEKIDDLINLGVDINFRDTKGRNALFWAIYHRQINIIKKLLELGVSTKVTSSLTAINYAVYKNDVKVLKCLKNCGLDLNELDDVNSTALIYAVLYNKIKSVDYLVENNACVKHEDMLGNSALSLAYDLKIQYLIKKFESLV</sequence>
<dbReference type="EMBL" id="CP100595">
    <property type="protein sequence ID" value="UTJ05496.1"/>
    <property type="molecule type" value="Genomic_DNA"/>
</dbReference>
<dbReference type="Proteomes" id="UP001060012">
    <property type="component" value="Chromosome"/>
</dbReference>
<dbReference type="SMART" id="SM00248">
    <property type="entry name" value="ANK"/>
    <property type="match status" value="4"/>
</dbReference>
<proteinExistence type="predicted"/>